<evidence type="ECO:0000313" key="7">
    <source>
        <dbReference type="Proteomes" id="UP000008022"/>
    </source>
</evidence>
<dbReference type="Gene3D" id="1.50.10.130">
    <property type="entry name" value="Terpene synthase, N-terminal domain"/>
    <property type="match status" value="1"/>
</dbReference>
<dbReference type="AlphaFoldDB" id="A0A0E0R8B8"/>
<dbReference type="STRING" id="4529.A0A0E0R8B8"/>
<comment type="similarity">
    <text evidence="2">Belongs to the terpene synthase family.</text>
</comment>
<keyword evidence="4" id="KW-0456">Lyase</keyword>
<dbReference type="PANTHER" id="PTHR31739">
    <property type="entry name" value="ENT-COPALYL DIPHOSPHATE SYNTHASE, CHLOROPLASTIC"/>
    <property type="match status" value="1"/>
</dbReference>
<dbReference type="GO" id="GO:0016102">
    <property type="term" value="P:diterpenoid biosynthetic process"/>
    <property type="evidence" value="ECO:0007669"/>
    <property type="project" value="TreeGrafter"/>
</dbReference>
<accession>A0A0E0R8B8</accession>
<keyword evidence="7" id="KW-1185">Reference proteome</keyword>
<dbReference type="OMA" id="KFPLYAT"/>
<evidence type="ECO:0000256" key="2">
    <source>
        <dbReference type="ARBA" id="ARBA00006333"/>
    </source>
</evidence>
<reference evidence="6" key="2">
    <citation type="submission" date="2015-06" db="UniProtKB">
        <authorList>
            <consortium name="EnsemblPlants"/>
        </authorList>
    </citation>
    <scope>IDENTIFICATION</scope>
</reference>
<dbReference type="InterPro" id="IPR050148">
    <property type="entry name" value="Terpene_synthase-like"/>
</dbReference>
<evidence type="ECO:0000256" key="3">
    <source>
        <dbReference type="ARBA" id="ARBA00022842"/>
    </source>
</evidence>
<proteinExistence type="inferred from homology"/>
<comment type="cofactor">
    <cofactor evidence="1">
        <name>Mg(2+)</name>
        <dbReference type="ChEBI" id="CHEBI:18420"/>
    </cofactor>
</comment>
<dbReference type="GO" id="GO:0010333">
    <property type="term" value="F:terpene synthase activity"/>
    <property type="evidence" value="ECO:0007669"/>
    <property type="project" value="InterPro"/>
</dbReference>
<evidence type="ECO:0000313" key="6">
    <source>
        <dbReference type="EnsemblPlants" id="ORUFI11G14150.1"/>
    </source>
</evidence>
<sequence>MMLLSTSCSGGQFPGVSPLGMQPKRCTTMPLSAVTGATAGGVRNNLEVGGNAGTMQHIDELRAIVRKQLQGVKLSPSSYDTAWVAMVPVHGSPQSPCFPQCVEWILQNQQEDGSWGQPGAVNQDALLSTLACVLALNTWNVGPDHIRRGLNFIGRNFLVAMDGESVAPVDYNITFSSMLSLATRMSLEIPVIKTNIGGIFYLREVELEMCWMQNEEEIMLDIGLCAKAFRLLRMHGYNVTSDGMAQFAEQSSFDNSIHAYLNDIEPLLELYKSSQVRFSEDDLILENIGSWSTKLLKQQLSSKNISKSLLTEVTHALKFPLYATLEPHEHRRNIERFKTNVFQRLKSGYCWVAEFRLEELKFARIMPLQALLTAVSPLFRSEFRCPHRMEPEHRAGDSGG</sequence>
<dbReference type="InterPro" id="IPR001906">
    <property type="entry name" value="Terpene_synth_N"/>
</dbReference>
<dbReference type="eggNOG" id="ENOG502QVGX">
    <property type="taxonomic scope" value="Eukaryota"/>
</dbReference>
<dbReference type="SUPFAM" id="SSF48239">
    <property type="entry name" value="Terpenoid cyclases/Protein prenyltransferases"/>
    <property type="match status" value="2"/>
</dbReference>
<protein>
    <recommendedName>
        <fullName evidence="5">Terpene synthase N-terminal domain-containing protein</fullName>
    </recommendedName>
</protein>
<dbReference type="Pfam" id="PF01397">
    <property type="entry name" value="Terpene_synth"/>
    <property type="match status" value="1"/>
</dbReference>
<name>A0A0E0R8B8_ORYRU</name>
<dbReference type="HOGENOM" id="CLU_003125_3_0_1"/>
<evidence type="ECO:0000256" key="1">
    <source>
        <dbReference type="ARBA" id="ARBA00001946"/>
    </source>
</evidence>
<dbReference type="Gene3D" id="1.50.10.160">
    <property type="match status" value="1"/>
</dbReference>
<dbReference type="GO" id="GO:0000287">
    <property type="term" value="F:magnesium ion binding"/>
    <property type="evidence" value="ECO:0007669"/>
    <property type="project" value="TreeGrafter"/>
</dbReference>
<dbReference type="Gramene" id="ORUFI11G14150.1">
    <property type="protein sequence ID" value="ORUFI11G14150.1"/>
    <property type="gene ID" value="ORUFI11G14150"/>
</dbReference>
<dbReference type="EnsemblPlants" id="ORUFI11G14150.1">
    <property type="protein sequence ID" value="ORUFI11G14150.1"/>
    <property type="gene ID" value="ORUFI11G14150"/>
</dbReference>
<dbReference type="InterPro" id="IPR036965">
    <property type="entry name" value="Terpene_synth_N_sf"/>
</dbReference>
<dbReference type="InterPro" id="IPR008930">
    <property type="entry name" value="Terpenoid_cyclase/PrenylTrfase"/>
</dbReference>
<reference evidence="7" key="1">
    <citation type="submission" date="2013-06" db="EMBL/GenBank/DDBJ databases">
        <authorList>
            <person name="Zhao Q."/>
        </authorList>
    </citation>
    <scope>NUCLEOTIDE SEQUENCE</scope>
    <source>
        <strain evidence="7">cv. W1943</strain>
    </source>
</reference>
<evidence type="ECO:0000259" key="5">
    <source>
        <dbReference type="Pfam" id="PF01397"/>
    </source>
</evidence>
<evidence type="ECO:0000256" key="4">
    <source>
        <dbReference type="ARBA" id="ARBA00023239"/>
    </source>
</evidence>
<organism evidence="6 7">
    <name type="scientific">Oryza rufipogon</name>
    <name type="common">Brownbeard rice</name>
    <name type="synonym">Asian wild rice</name>
    <dbReference type="NCBI Taxonomy" id="4529"/>
    <lineage>
        <taxon>Eukaryota</taxon>
        <taxon>Viridiplantae</taxon>
        <taxon>Streptophyta</taxon>
        <taxon>Embryophyta</taxon>
        <taxon>Tracheophyta</taxon>
        <taxon>Spermatophyta</taxon>
        <taxon>Magnoliopsida</taxon>
        <taxon>Liliopsida</taxon>
        <taxon>Poales</taxon>
        <taxon>Poaceae</taxon>
        <taxon>BOP clade</taxon>
        <taxon>Oryzoideae</taxon>
        <taxon>Oryzeae</taxon>
        <taxon>Oryzinae</taxon>
        <taxon>Oryza</taxon>
    </lineage>
</organism>
<dbReference type="Proteomes" id="UP000008022">
    <property type="component" value="Unassembled WGS sequence"/>
</dbReference>
<dbReference type="PANTHER" id="PTHR31739:SF17">
    <property type="entry name" value="ENT-SANDARACOPIMARA-8(14),15-DIENE SYNTHASE, CHLOROPLASTIC"/>
    <property type="match status" value="1"/>
</dbReference>
<keyword evidence="3" id="KW-0460">Magnesium</keyword>
<feature type="domain" description="Terpene synthase N-terminal" evidence="5">
    <location>
        <begin position="210"/>
        <end position="317"/>
    </location>
</feature>